<dbReference type="NCBIfam" id="TIGR02779">
    <property type="entry name" value="NHEJ_ligase_lig"/>
    <property type="match status" value="1"/>
</dbReference>
<dbReference type="NCBIfam" id="NF007210">
    <property type="entry name" value="PRK09632.1"/>
    <property type="match status" value="1"/>
</dbReference>
<evidence type="ECO:0000256" key="6">
    <source>
        <dbReference type="ARBA" id="ARBA00022722"/>
    </source>
</evidence>
<evidence type="ECO:0000256" key="14">
    <source>
        <dbReference type="ARBA" id="ARBA00023125"/>
    </source>
</evidence>
<keyword evidence="15" id="KW-0233">DNA recombination</keyword>
<evidence type="ECO:0000313" key="26">
    <source>
        <dbReference type="Proteomes" id="UP001501586"/>
    </source>
</evidence>
<dbReference type="InterPro" id="IPR052171">
    <property type="entry name" value="NHEJ_LigD"/>
</dbReference>
<keyword evidence="9" id="KW-0227">DNA damage</keyword>
<evidence type="ECO:0000256" key="12">
    <source>
        <dbReference type="ARBA" id="ARBA00022840"/>
    </source>
</evidence>
<evidence type="ECO:0000256" key="2">
    <source>
        <dbReference type="ARBA" id="ARBA00012727"/>
    </source>
</evidence>
<evidence type="ECO:0000256" key="15">
    <source>
        <dbReference type="ARBA" id="ARBA00023172"/>
    </source>
</evidence>
<dbReference type="Pfam" id="PF21686">
    <property type="entry name" value="LigD_Prim-Pol"/>
    <property type="match status" value="1"/>
</dbReference>
<dbReference type="InterPro" id="IPR014144">
    <property type="entry name" value="LigD_PE_domain"/>
</dbReference>
<dbReference type="NCBIfam" id="TIGR02778">
    <property type="entry name" value="ligD_pol"/>
    <property type="match status" value="1"/>
</dbReference>
<evidence type="ECO:0000256" key="5">
    <source>
        <dbReference type="ARBA" id="ARBA00022695"/>
    </source>
</evidence>
<keyword evidence="3" id="KW-0436">Ligase</keyword>
<dbReference type="Gene3D" id="3.30.1490.70">
    <property type="match status" value="1"/>
</dbReference>
<name>A0ABP8EK12_9MICO</name>
<dbReference type="RefSeq" id="WP_236866053.1">
    <property type="nucleotide sequence ID" value="NZ_BAABAZ010000006.1"/>
</dbReference>
<keyword evidence="16" id="KW-0234">DNA repair</keyword>
<evidence type="ECO:0000256" key="19">
    <source>
        <dbReference type="ARBA" id="ARBA00029943"/>
    </source>
</evidence>
<keyword evidence="26" id="KW-1185">Reference proteome</keyword>
<dbReference type="PANTHER" id="PTHR42705">
    <property type="entry name" value="BIFUNCTIONAL NON-HOMOLOGOUS END JOINING PROTEIN LIGD"/>
    <property type="match status" value="1"/>
</dbReference>
<proteinExistence type="inferred from homology"/>
<comment type="similarity">
    <text evidence="22">In the N-terminal section; belongs to the LigD polymerase family.</text>
</comment>
<evidence type="ECO:0000256" key="23">
    <source>
        <dbReference type="SAM" id="MobiDB-lite"/>
    </source>
</evidence>
<evidence type="ECO:0000256" key="18">
    <source>
        <dbReference type="ARBA" id="ARBA00023268"/>
    </source>
</evidence>
<evidence type="ECO:0000256" key="11">
    <source>
        <dbReference type="ARBA" id="ARBA00022839"/>
    </source>
</evidence>
<dbReference type="Pfam" id="PF04679">
    <property type="entry name" value="DNA_ligase_A_C"/>
    <property type="match status" value="1"/>
</dbReference>
<feature type="region of interest" description="Disordered" evidence="23">
    <location>
        <begin position="486"/>
        <end position="571"/>
    </location>
</feature>
<dbReference type="InterPro" id="IPR012309">
    <property type="entry name" value="DNA_ligase_ATP-dep_C"/>
</dbReference>
<dbReference type="InterPro" id="IPR012340">
    <property type="entry name" value="NA-bd_OB-fold"/>
</dbReference>
<evidence type="ECO:0000256" key="17">
    <source>
        <dbReference type="ARBA" id="ARBA00023211"/>
    </source>
</evidence>
<keyword evidence="8" id="KW-0547">Nucleotide-binding</keyword>
<evidence type="ECO:0000256" key="21">
    <source>
        <dbReference type="ARBA" id="ARBA00049981"/>
    </source>
</evidence>
<keyword evidence="5" id="KW-0548">Nucleotidyltransferase</keyword>
<keyword evidence="10" id="KW-0378">Hydrolase</keyword>
<dbReference type="EMBL" id="BAABAZ010000006">
    <property type="protein sequence ID" value="GAA4284283.1"/>
    <property type="molecule type" value="Genomic_DNA"/>
</dbReference>
<evidence type="ECO:0000256" key="4">
    <source>
        <dbReference type="ARBA" id="ARBA00022679"/>
    </source>
</evidence>
<reference evidence="26" key="1">
    <citation type="journal article" date="2019" name="Int. J. Syst. Evol. Microbiol.">
        <title>The Global Catalogue of Microorganisms (GCM) 10K type strain sequencing project: providing services to taxonomists for standard genome sequencing and annotation.</title>
        <authorList>
            <consortium name="The Broad Institute Genomics Platform"/>
            <consortium name="The Broad Institute Genome Sequencing Center for Infectious Disease"/>
            <person name="Wu L."/>
            <person name="Ma J."/>
        </authorList>
    </citation>
    <scope>NUCLEOTIDE SEQUENCE [LARGE SCALE GENOMIC DNA]</scope>
    <source>
        <strain evidence="26">JCM 17458</strain>
    </source>
</reference>
<evidence type="ECO:0000256" key="13">
    <source>
        <dbReference type="ARBA" id="ARBA00022932"/>
    </source>
</evidence>
<dbReference type="InterPro" id="IPR033649">
    <property type="entry name" value="MtLigD_Pol-like"/>
</dbReference>
<feature type="compositionally biased region" description="Low complexity" evidence="23">
    <location>
        <begin position="315"/>
        <end position="325"/>
    </location>
</feature>
<keyword evidence="11" id="KW-0269">Exonuclease</keyword>
<dbReference type="Gene3D" id="2.40.50.140">
    <property type="entry name" value="Nucleic acid-binding proteins"/>
    <property type="match status" value="1"/>
</dbReference>
<comment type="caution">
    <text evidence="25">The sequence shown here is derived from an EMBL/GenBank/DDBJ whole genome shotgun (WGS) entry which is preliminary data.</text>
</comment>
<dbReference type="NCBIfam" id="TIGR02777">
    <property type="entry name" value="LigD_PE_dom"/>
    <property type="match status" value="1"/>
</dbReference>
<evidence type="ECO:0000256" key="8">
    <source>
        <dbReference type="ARBA" id="ARBA00022741"/>
    </source>
</evidence>
<feature type="region of interest" description="Disordered" evidence="23">
    <location>
        <begin position="315"/>
        <end position="351"/>
    </location>
</feature>
<dbReference type="CDD" id="cd07971">
    <property type="entry name" value="OBF_DNA_ligase_LigD"/>
    <property type="match status" value="1"/>
</dbReference>
<dbReference type="InterPro" id="IPR012310">
    <property type="entry name" value="DNA_ligase_ATP-dep_cent"/>
</dbReference>
<dbReference type="Gene3D" id="3.30.470.30">
    <property type="entry name" value="DNA ligase/mRNA capping enzyme"/>
    <property type="match status" value="1"/>
</dbReference>
<keyword evidence="7" id="KW-0479">Metal-binding</keyword>
<feature type="compositionally biased region" description="Gly residues" evidence="23">
    <location>
        <begin position="490"/>
        <end position="530"/>
    </location>
</feature>
<evidence type="ECO:0000259" key="24">
    <source>
        <dbReference type="PROSITE" id="PS50160"/>
    </source>
</evidence>
<evidence type="ECO:0000256" key="16">
    <source>
        <dbReference type="ARBA" id="ARBA00023204"/>
    </source>
</evidence>
<keyword evidence="14" id="KW-0238">DNA-binding</keyword>
<sequence>MAAAGSRKRQTVTVDGRSLSLSNLDKVVYPESGTTKADIQEYLLAVAPVLIPQAAWRPATRKRWPDGVGAEGGPKKPFFRKNLEDSAPSWVPRMPLKHSDHTNIYPMVNEPAVLAWFGQVAALEIHTPQWRFAPDGSKQNPDRMVLDLDPGPGVGLPECAELARMCRSILADMNLEAVPVTSGSKGIHLYAGLDGGYTSEQVSAVAHELARSLEADHPDLVVSDMKKSLRQGRILLDWSQNHWNKTTVCPYSLRGRAWPNVAAPRTWEELEDPDLAQLDLGEAMERVEAGIDPMAGLGIDPAGPLDMDPELDAAGEPAAEAPARDSLTVYRSKRDASRTPEPVPAEAPAASGTEPIFVIQEHHARRLHFDTRLEHDDVLVSWAVPKGPPLSRGVNRLAVQTEDHPMEYATFEGTIPKGEYGAGEVTIWDSGTVEIEKWREGREVIAVLHGRPGGGLGGVPRRYVFIHAGEGDNWLMQLMKDQPDADADATGGGAKAGGAKAGGSKAGGSKAGGAKTGGSKAGGAKAGGAKAGKAKAESESGARQPRKRPTARAGADDSDADDSPPWTEALPAPMLATAGTGTSLGNEDGWAYEGKWDGYRVIAGVREDGVELRSRSGADLTASFPELAELAELAEPGTVIDGEIVALDSSSRPDFGLLQTRGKLAGAREIERAMTSTPVYLFAFDVLRTPEDGSVIARPYEDRRELLFTALRSGEHVQIPDNLGVPLSTALAISRELRLEGIVAKRDDSVYRPGRRSASWIKIKHEAHQEVVIIGWRQGNGGRADTLGSLLLALPEDGKLRYAGRVGTGFDDKELARLRSRLEKMTRKTPAAPDVPDEDRRDAHWTSAKLVGEVRHSGMTRDGRLRHPVWRGLRPDKAPADVRWEDAAAG</sequence>
<keyword evidence="6" id="KW-0540">Nuclease</keyword>
<keyword evidence="17" id="KW-0464">Manganese</keyword>
<keyword evidence="13" id="KW-0239">DNA-directed DNA polymerase</keyword>
<accession>A0ABP8EK12</accession>
<comment type="cofactor">
    <cofactor evidence="1">
        <name>Mn(2+)</name>
        <dbReference type="ChEBI" id="CHEBI:29035"/>
    </cofactor>
</comment>
<dbReference type="PANTHER" id="PTHR42705:SF2">
    <property type="entry name" value="BIFUNCTIONAL NON-HOMOLOGOUS END JOINING PROTEIN LIGD"/>
    <property type="match status" value="1"/>
</dbReference>
<dbReference type="EC" id="6.5.1.1" evidence="2"/>
<dbReference type="Pfam" id="PF13298">
    <property type="entry name" value="LigD_N"/>
    <property type="match status" value="1"/>
</dbReference>
<dbReference type="InterPro" id="IPR014145">
    <property type="entry name" value="LigD_pol_dom"/>
</dbReference>
<dbReference type="CDD" id="cd04863">
    <property type="entry name" value="MtLigD_Pol_like"/>
    <property type="match status" value="1"/>
</dbReference>
<keyword evidence="12" id="KW-0067">ATP-binding</keyword>
<organism evidence="25 26">
    <name type="scientific">Brevibacterium daeguense</name>
    <dbReference type="NCBI Taxonomy" id="909936"/>
    <lineage>
        <taxon>Bacteria</taxon>
        <taxon>Bacillati</taxon>
        <taxon>Actinomycetota</taxon>
        <taxon>Actinomycetes</taxon>
        <taxon>Micrococcales</taxon>
        <taxon>Brevibacteriaceae</taxon>
        <taxon>Brevibacterium</taxon>
    </lineage>
</organism>
<evidence type="ECO:0000256" key="7">
    <source>
        <dbReference type="ARBA" id="ARBA00022723"/>
    </source>
</evidence>
<dbReference type="SUPFAM" id="SSF56091">
    <property type="entry name" value="DNA ligase/mRNA capping enzyme, catalytic domain"/>
    <property type="match status" value="1"/>
</dbReference>
<keyword evidence="4" id="KW-0808">Transferase</keyword>
<dbReference type="Gene3D" id="3.90.920.10">
    <property type="entry name" value="DNA primase, PRIM domain"/>
    <property type="match status" value="1"/>
</dbReference>
<feature type="domain" description="ATP-dependent DNA ligase family profile" evidence="24">
    <location>
        <begin position="672"/>
        <end position="796"/>
    </location>
</feature>
<dbReference type="PROSITE" id="PS50160">
    <property type="entry name" value="DNA_LIGASE_A3"/>
    <property type="match status" value="1"/>
</dbReference>
<evidence type="ECO:0000313" key="25">
    <source>
        <dbReference type="EMBL" id="GAA4284283.1"/>
    </source>
</evidence>
<evidence type="ECO:0000256" key="3">
    <source>
        <dbReference type="ARBA" id="ARBA00022598"/>
    </source>
</evidence>
<gene>
    <name evidence="25" type="ORF">GCM10022261_18140</name>
</gene>
<dbReference type="InterPro" id="IPR014146">
    <property type="entry name" value="LigD_ligase_dom"/>
</dbReference>
<dbReference type="SUPFAM" id="SSF50249">
    <property type="entry name" value="Nucleic acid-binding proteins"/>
    <property type="match status" value="1"/>
</dbReference>
<dbReference type="Proteomes" id="UP001501586">
    <property type="component" value="Unassembled WGS sequence"/>
</dbReference>
<evidence type="ECO:0000256" key="20">
    <source>
        <dbReference type="ARBA" id="ARBA00034003"/>
    </source>
</evidence>
<comment type="catalytic activity">
    <reaction evidence="20">
        <text>ATP + (deoxyribonucleotide)n-3'-hydroxyl + 5'-phospho-(deoxyribonucleotide)m = (deoxyribonucleotide)n+m + AMP + diphosphate.</text>
        <dbReference type="EC" id="6.5.1.1"/>
    </reaction>
</comment>
<protein>
    <recommendedName>
        <fullName evidence="2">DNA ligase (ATP)</fullName>
        <ecNumber evidence="2">6.5.1.1</ecNumber>
    </recommendedName>
    <alternativeName>
        <fullName evidence="19">NHEJ DNA polymerase</fullName>
    </alternativeName>
</protein>
<evidence type="ECO:0000256" key="9">
    <source>
        <dbReference type="ARBA" id="ARBA00022763"/>
    </source>
</evidence>
<evidence type="ECO:0000256" key="22">
    <source>
        <dbReference type="ARBA" id="ARBA00049990"/>
    </source>
</evidence>
<evidence type="ECO:0000256" key="1">
    <source>
        <dbReference type="ARBA" id="ARBA00001936"/>
    </source>
</evidence>
<evidence type="ECO:0000256" key="10">
    <source>
        <dbReference type="ARBA" id="ARBA00022801"/>
    </source>
</evidence>
<comment type="similarity">
    <text evidence="21">In the C-terminal section; belongs to the ATP-dependent DNA ligase family.</text>
</comment>
<dbReference type="CDD" id="cd07906">
    <property type="entry name" value="Adenylation_DNA_ligase_LigD_LigC"/>
    <property type="match status" value="1"/>
</dbReference>
<keyword evidence="18" id="KW-0511">Multifunctional enzyme</keyword>
<dbReference type="Pfam" id="PF01068">
    <property type="entry name" value="DNA_ligase_A_M"/>
    <property type="match status" value="1"/>
</dbReference>